<keyword evidence="3" id="KW-0963">Cytoplasm</keyword>
<keyword evidence="10" id="KW-0505">Motor protein</keyword>
<dbReference type="Pfam" id="PF00069">
    <property type="entry name" value="Pkinase"/>
    <property type="match status" value="1"/>
</dbReference>
<dbReference type="GO" id="GO:0004674">
    <property type="term" value="F:protein serine/threonine kinase activity"/>
    <property type="evidence" value="ECO:0007669"/>
    <property type="project" value="UniProtKB-EC"/>
</dbReference>
<dbReference type="Pfam" id="PF13424">
    <property type="entry name" value="TPR_12"/>
    <property type="match status" value="3"/>
</dbReference>
<evidence type="ECO:0000313" key="15">
    <source>
        <dbReference type="EMBL" id="PRP90972.1"/>
    </source>
</evidence>
<evidence type="ECO:0000256" key="11">
    <source>
        <dbReference type="ARBA" id="ARBA00023212"/>
    </source>
</evidence>
<dbReference type="InterPro" id="IPR002151">
    <property type="entry name" value="Kinesin_light"/>
</dbReference>
<dbReference type="OrthoDB" id="9801841at2"/>
<feature type="binding site" evidence="13">
    <location>
        <position position="68"/>
    </location>
    <ligand>
        <name>ATP</name>
        <dbReference type="ChEBI" id="CHEBI:30616"/>
    </ligand>
</feature>
<proteinExistence type="inferred from homology"/>
<organism evidence="15 16">
    <name type="scientific">Enhygromyxa salina</name>
    <dbReference type="NCBI Taxonomy" id="215803"/>
    <lineage>
        <taxon>Bacteria</taxon>
        <taxon>Pseudomonadati</taxon>
        <taxon>Myxococcota</taxon>
        <taxon>Polyangia</taxon>
        <taxon>Nannocystales</taxon>
        <taxon>Nannocystaceae</taxon>
        <taxon>Enhygromyxa</taxon>
    </lineage>
</organism>
<keyword evidence="15" id="KW-0808">Transferase</keyword>
<dbReference type="InterPro" id="IPR019734">
    <property type="entry name" value="TPR_rpt"/>
</dbReference>
<dbReference type="GO" id="GO:0019894">
    <property type="term" value="F:kinesin binding"/>
    <property type="evidence" value="ECO:0007669"/>
    <property type="project" value="TreeGrafter"/>
</dbReference>
<dbReference type="InterPro" id="IPR017441">
    <property type="entry name" value="Protein_kinase_ATP_BS"/>
</dbReference>
<dbReference type="Gene3D" id="1.10.510.10">
    <property type="entry name" value="Transferase(Phosphotransferase) domain 1"/>
    <property type="match status" value="1"/>
</dbReference>
<evidence type="ECO:0000256" key="10">
    <source>
        <dbReference type="ARBA" id="ARBA00023175"/>
    </source>
</evidence>
<dbReference type="GO" id="GO:0005737">
    <property type="term" value="C:cytoplasm"/>
    <property type="evidence" value="ECO:0007669"/>
    <property type="project" value="TreeGrafter"/>
</dbReference>
<evidence type="ECO:0000259" key="14">
    <source>
        <dbReference type="PROSITE" id="PS50011"/>
    </source>
</evidence>
<feature type="repeat" description="TPR" evidence="12">
    <location>
        <begin position="684"/>
        <end position="717"/>
    </location>
</feature>
<name>A0A2S9XDN7_9BACT</name>
<evidence type="ECO:0000313" key="16">
    <source>
        <dbReference type="Proteomes" id="UP000237968"/>
    </source>
</evidence>
<gene>
    <name evidence="15" type="primary">pknB_29</name>
    <name evidence="15" type="ORF">ENSA5_60470</name>
</gene>
<evidence type="ECO:0000256" key="4">
    <source>
        <dbReference type="ARBA" id="ARBA00022701"/>
    </source>
</evidence>
<dbReference type="PROSITE" id="PS50005">
    <property type="entry name" value="TPR"/>
    <property type="match status" value="2"/>
</dbReference>
<dbReference type="SUPFAM" id="SSF56112">
    <property type="entry name" value="Protein kinase-like (PK-like)"/>
    <property type="match status" value="1"/>
</dbReference>
<keyword evidence="7 12" id="KW-0802">TPR repeat</keyword>
<comment type="similarity">
    <text evidence="2">Belongs to the kinesin light chain family.</text>
</comment>
<sequence>MSESNGPEPFARVVSEHNQRLVLSRLFGEQVAAPRLGRYVLNEIVGAGGMGVVYASQDPRLERKVAIKLLRAVGAPAARDRFVREAQVMAKLSHPNVVSVFEIGETKGEDGEVLTFIVMEHVDGVTLSRWLTARARTHAEILALMESAGRGLAAVHAAGLVHGDFKPDNVMIRADGRVLVMDFGLAHELEQPSEASLDTSSDWMLAGTPAYMAPEQLAGRRADAASDQFGFCVALYEALYGERPFAAATLGQLSTEIRERSLRPVAQDSRVPTWLRKVVLRGLAFDPQARWPSIEALLTALADDPAIRRRKWLAVAGGLALVFGGAWGLAALADEQPELCADMADPLIGVWDDDRRAETRAAIEGTKRYHAPATWTRVERRLDDYTRAWVDGRTRACEATQRGEQSAKLLDLRMACLDRRLAHVRATVDILAHADAPVVDRAVQMVWDLPDLARCADIEVLTAEVPPPEDPQLAERVAALDDGLAEAEALRRAGKYTEGLALVEAIVTEAEAIDYEPLRARAWLRRGSLRDRTGDFEGARDTLELAYGAALGQRMADESALAAANLIWIVGARLADHEGGRAWAKHAGPLSRAADVQTRIVYLNHLGNLASAEGEYAEASKLLEQAIELIDAEFGPDHPYKAYALNNLSNVVAVEGRPEAARAYLERSLELKQRVLGHDHPHVASSLENLGTLAAEQGDLEAARTYLERALAHNERVLGPNNPVLATSLGNLGNLAQLEGEHALARDLFERALAIEEAALGPDHPDLAYSLKSLGDVALAEGEQAEAAAYYRRALAIREQALGADHPLVARVLVALGELSSQLGEPDEARAQLERAVAIREAALGPDHPKLAPPLTALGLAAIREGRAGEALAPLTRALDICEAQTVDPAQLARVHFVLAQALWDAPRGLGRDRDRAIAMARAGRSTYAELEAYAAQLAEVEAWLRERS</sequence>
<dbReference type="PROSITE" id="PS00107">
    <property type="entry name" value="PROTEIN_KINASE_ATP"/>
    <property type="match status" value="1"/>
</dbReference>
<dbReference type="EC" id="2.7.11.1" evidence="15"/>
<protein>
    <submittedName>
        <fullName evidence="15">Serine/threonine-protein kinase PknB</fullName>
        <ecNumber evidence="15">2.7.11.1</ecNumber>
    </submittedName>
</protein>
<keyword evidence="9" id="KW-0175">Coiled coil</keyword>
<evidence type="ECO:0000256" key="6">
    <source>
        <dbReference type="ARBA" id="ARBA00022741"/>
    </source>
</evidence>
<dbReference type="PROSITE" id="PS50011">
    <property type="entry name" value="PROTEIN_KINASE_DOM"/>
    <property type="match status" value="1"/>
</dbReference>
<evidence type="ECO:0000256" key="8">
    <source>
        <dbReference type="ARBA" id="ARBA00022840"/>
    </source>
</evidence>
<keyword evidence="8 13" id="KW-0067">ATP-binding</keyword>
<dbReference type="InterPro" id="IPR008271">
    <property type="entry name" value="Ser/Thr_kinase_AS"/>
</dbReference>
<keyword evidence="4" id="KW-0493">Microtubule</keyword>
<dbReference type="Pfam" id="PF13374">
    <property type="entry name" value="TPR_10"/>
    <property type="match status" value="1"/>
</dbReference>
<dbReference type="EMBL" id="PVNK01000263">
    <property type="protein sequence ID" value="PRP90972.1"/>
    <property type="molecule type" value="Genomic_DNA"/>
</dbReference>
<keyword evidence="6 13" id="KW-0547">Nucleotide-binding</keyword>
<evidence type="ECO:0000256" key="3">
    <source>
        <dbReference type="ARBA" id="ARBA00022490"/>
    </source>
</evidence>
<dbReference type="AlphaFoldDB" id="A0A2S9XDN7"/>
<dbReference type="InterPro" id="IPR011990">
    <property type="entry name" value="TPR-like_helical_dom_sf"/>
</dbReference>
<dbReference type="Gene3D" id="3.30.200.20">
    <property type="entry name" value="Phosphorylase Kinase, domain 1"/>
    <property type="match status" value="1"/>
</dbReference>
<comment type="subcellular location">
    <subcellularLocation>
        <location evidence="1">Cytoplasm</location>
        <location evidence="1">Cytoskeleton</location>
    </subcellularLocation>
</comment>
<dbReference type="RefSeq" id="WP_106395227.1">
    <property type="nucleotide sequence ID" value="NZ_PVNK01000263.1"/>
</dbReference>
<evidence type="ECO:0000256" key="13">
    <source>
        <dbReference type="PROSITE-ProRule" id="PRU10141"/>
    </source>
</evidence>
<dbReference type="SUPFAM" id="SSF48452">
    <property type="entry name" value="TPR-like"/>
    <property type="match status" value="3"/>
</dbReference>
<dbReference type="PROSITE" id="PS00108">
    <property type="entry name" value="PROTEIN_KINASE_ST"/>
    <property type="match status" value="1"/>
</dbReference>
<dbReference type="Pfam" id="PF13432">
    <property type="entry name" value="TPR_16"/>
    <property type="match status" value="1"/>
</dbReference>
<dbReference type="CDD" id="cd14014">
    <property type="entry name" value="STKc_PknB_like"/>
    <property type="match status" value="1"/>
</dbReference>
<dbReference type="InterPro" id="IPR011009">
    <property type="entry name" value="Kinase-like_dom_sf"/>
</dbReference>
<keyword evidence="5" id="KW-0677">Repeat</keyword>
<accession>A0A2S9XDN7</accession>
<keyword evidence="15" id="KW-0418">Kinase</keyword>
<evidence type="ECO:0000256" key="7">
    <source>
        <dbReference type="ARBA" id="ARBA00022803"/>
    </source>
</evidence>
<keyword evidence="16" id="KW-1185">Reference proteome</keyword>
<dbReference type="GO" id="GO:0007018">
    <property type="term" value="P:microtubule-based movement"/>
    <property type="evidence" value="ECO:0007669"/>
    <property type="project" value="TreeGrafter"/>
</dbReference>
<keyword evidence="11" id="KW-0206">Cytoskeleton</keyword>
<dbReference type="SMART" id="SM00028">
    <property type="entry name" value="TPR"/>
    <property type="match status" value="8"/>
</dbReference>
<dbReference type="GO" id="GO:0005871">
    <property type="term" value="C:kinesin complex"/>
    <property type="evidence" value="ECO:0007669"/>
    <property type="project" value="InterPro"/>
</dbReference>
<dbReference type="PANTHER" id="PTHR45783">
    <property type="entry name" value="KINESIN LIGHT CHAIN"/>
    <property type="match status" value="1"/>
</dbReference>
<evidence type="ECO:0000256" key="9">
    <source>
        <dbReference type="ARBA" id="ARBA00023054"/>
    </source>
</evidence>
<evidence type="ECO:0000256" key="1">
    <source>
        <dbReference type="ARBA" id="ARBA00004245"/>
    </source>
</evidence>
<dbReference type="PRINTS" id="PR00381">
    <property type="entry name" value="KINESINLIGHT"/>
</dbReference>
<evidence type="ECO:0000256" key="12">
    <source>
        <dbReference type="PROSITE-ProRule" id="PRU00339"/>
    </source>
</evidence>
<dbReference type="InterPro" id="IPR000719">
    <property type="entry name" value="Prot_kinase_dom"/>
</dbReference>
<reference evidence="15 16" key="1">
    <citation type="submission" date="2018-03" db="EMBL/GenBank/DDBJ databases">
        <title>Draft Genome Sequences of the Obligatory Marine Myxobacteria Enhygromyxa salina SWB005.</title>
        <authorList>
            <person name="Poehlein A."/>
            <person name="Moghaddam J.A."/>
            <person name="Harms H."/>
            <person name="Alanjari M."/>
            <person name="Koenig G.M."/>
            <person name="Daniel R."/>
            <person name="Schaeberle T.F."/>
        </authorList>
    </citation>
    <scope>NUCLEOTIDE SEQUENCE [LARGE SCALE GENOMIC DNA]</scope>
    <source>
        <strain evidence="15 16">SWB005</strain>
    </source>
</reference>
<dbReference type="GO" id="GO:0005524">
    <property type="term" value="F:ATP binding"/>
    <property type="evidence" value="ECO:0007669"/>
    <property type="project" value="UniProtKB-UniRule"/>
</dbReference>
<dbReference type="Gene3D" id="1.25.40.10">
    <property type="entry name" value="Tetratricopeptide repeat domain"/>
    <property type="match status" value="3"/>
</dbReference>
<evidence type="ECO:0000256" key="2">
    <source>
        <dbReference type="ARBA" id="ARBA00009622"/>
    </source>
</evidence>
<comment type="caution">
    <text evidence="15">The sequence shown here is derived from an EMBL/GenBank/DDBJ whole genome shotgun (WGS) entry which is preliminary data.</text>
</comment>
<evidence type="ECO:0000256" key="5">
    <source>
        <dbReference type="ARBA" id="ARBA00022737"/>
    </source>
</evidence>
<dbReference type="PANTHER" id="PTHR45783:SF3">
    <property type="entry name" value="KINESIN LIGHT CHAIN"/>
    <property type="match status" value="1"/>
</dbReference>
<feature type="domain" description="Protein kinase" evidence="14">
    <location>
        <begin position="39"/>
        <end position="307"/>
    </location>
</feature>
<feature type="repeat" description="TPR" evidence="12">
    <location>
        <begin position="768"/>
        <end position="801"/>
    </location>
</feature>
<dbReference type="GO" id="GO:0005874">
    <property type="term" value="C:microtubule"/>
    <property type="evidence" value="ECO:0007669"/>
    <property type="project" value="UniProtKB-KW"/>
</dbReference>
<dbReference type="Proteomes" id="UP000237968">
    <property type="component" value="Unassembled WGS sequence"/>
</dbReference>